<dbReference type="InterPro" id="IPR009081">
    <property type="entry name" value="PP-bd_ACP"/>
</dbReference>
<reference evidence="8 9" key="1">
    <citation type="submission" date="2021-03" db="EMBL/GenBank/DDBJ databases">
        <title>Sequencing the genomes of 1000 actinobacteria strains.</title>
        <authorList>
            <person name="Klenk H.-P."/>
        </authorList>
    </citation>
    <scope>NUCLEOTIDE SEQUENCE [LARGE SCALE GENOMIC DNA]</scope>
    <source>
        <strain evidence="8 9">DSM 45510</strain>
    </source>
</reference>
<dbReference type="Gene3D" id="3.30.559.10">
    <property type="entry name" value="Chloramphenicol acetyltransferase-like domain"/>
    <property type="match status" value="3"/>
</dbReference>
<dbReference type="SUPFAM" id="SSF47336">
    <property type="entry name" value="ACP-like"/>
    <property type="match status" value="3"/>
</dbReference>
<dbReference type="CDD" id="cd19531">
    <property type="entry name" value="LCL_NRPS-like"/>
    <property type="match status" value="1"/>
</dbReference>
<comment type="caution">
    <text evidence="8">The sequence shown here is derived from an EMBL/GenBank/DDBJ whole genome shotgun (WGS) entry which is preliminary data.</text>
</comment>
<dbReference type="Gene3D" id="3.40.50.980">
    <property type="match status" value="4"/>
</dbReference>
<evidence type="ECO:0000256" key="2">
    <source>
        <dbReference type="ARBA" id="ARBA00022450"/>
    </source>
</evidence>
<evidence type="ECO:0000256" key="3">
    <source>
        <dbReference type="ARBA" id="ARBA00022553"/>
    </source>
</evidence>
<dbReference type="PANTHER" id="PTHR45527">
    <property type="entry name" value="NONRIBOSOMAL PEPTIDE SYNTHETASE"/>
    <property type="match status" value="1"/>
</dbReference>
<dbReference type="Pfam" id="PF00550">
    <property type="entry name" value="PP-binding"/>
    <property type="match status" value="3"/>
</dbReference>
<dbReference type="RefSeq" id="WP_209666638.1">
    <property type="nucleotide sequence ID" value="NZ_JAGGMS010000001.1"/>
</dbReference>
<feature type="region of interest" description="Disordered" evidence="6">
    <location>
        <begin position="492"/>
        <end position="519"/>
    </location>
</feature>
<gene>
    <name evidence="8" type="ORF">JOM49_004994</name>
</gene>
<dbReference type="NCBIfam" id="TIGR01733">
    <property type="entry name" value="AA-adenyl-dom"/>
    <property type="match status" value="3"/>
</dbReference>
<dbReference type="Pfam" id="PF00501">
    <property type="entry name" value="AMP-binding"/>
    <property type="match status" value="3"/>
</dbReference>
<dbReference type="Proteomes" id="UP000741013">
    <property type="component" value="Unassembled WGS sequence"/>
</dbReference>
<dbReference type="InterPro" id="IPR042099">
    <property type="entry name" value="ANL_N_sf"/>
</dbReference>
<name>A0ABS4PVL1_9PSEU</name>
<dbReference type="InterPro" id="IPR010060">
    <property type="entry name" value="NRPS_synth"/>
</dbReference>
<keyword evidence="4" id="KW-0677">Repeat</keyword>
<evidence type="ECO:0000256" key="6">
    <source>
        <dbReference type="SAM" id="MobiDB-lite"/>
    </source>
</evidence>
<dbReference type="PROSITE" id="PS00012">
    <property type="entry name" value="PHOSPHOPANTETHEINE"/>
    <property type="match status" value="2"/>
</dbReference>
<dbReference type="PANTHER" id="PTHR45527:SF1">
    <property type="entry name" value="FATTY ACID SYNTHASE"/>
    <property type="match status" value="1"/>
</dbReference>
<keyword evidence="9" id="KW-1185">Reference proteome</keyword>
<dbReference type="CDD" id="cd12117">
    <property type="entry name" value="A_NRPS_Srf_like"/>
    <property type="match status" value="2"/>
</dbReference>
<dbReference type="CDD" id="cd19534">
    <property type="entry name" value="E_NRPS"/>
    <property type="match status" value="1"/>
</dbReference>
<dbReference type="InterPro" id="IPR010071">
    <property type="entry name" value="AA_adenyl_dom"/>
</dbReference>
<dbReference type="InterPro" id="IPR045851">
    <property type="entry name" value="AMP-bd_C_sf"/>
</dbReference>
<keyword evidence="2" id="KW-0596">Phosphopantetheine</keyword>
<dbReference type="Gene3D" id="2.30.38.10">
    <property type="entry name" value="Luciferase, Domain 3"/>
    <property type="match status" value="2"/>
</dbReference>
<dbReference type="InterPro" id="IPR020806">
    <property type="entry name" value="PKS_PP-bd"/>
</dbReference>
<dbReference type="InterPro" id="IPR000873">
    <property type="entry name" value="AMP-dep_synth/lig_dom"/>
</dbReference>
<dbReference type="Pfam" id="PF00668">
    <property type="entry name" value="Condensation"/>
    <property type="match status" value="3"/>
</dbReference>
<dbReference type="NCBIfam" id="NF003417">
    <property type="entry name" value="PRK04813.1"/>
    <property type="match status" value="3"/>
</dbReference>
<dbReference type="PROSITE" id="PS50075">
    <property type="entry name" value="CARRIER"/>
    <property type="match status" value="3"/>
</dbReference>
<dbReference type="InterPro" id="IPR023213">
    <property type="entry name" value="CAT-like_dom_sf"/>
</dbReference>
<keyword evidence="3" id="KW-0597">Phosphoprotein</keyword>
<evidence type="ECO:0000313" key="8">
    <source>
        <dbReference type="EMBL" id="MBP2183468.1"/>
    </source>
</evidence>
<evidence type="ECO:0000256" key="5">
    <source>
        <dbReference type="ARBA" id="ARBA00023194"/>
    </source>
</evidence>
<dbReference type="InterPro" id="IPR001242">
    <property type="entry name" value="Condensation_dom"/>
</dbReference>
<sequence>MDGAAPPTFTELFEAQVRRSPAATALVHERRSWTYAELNGRANRLARSLVARGAEPERLIALLLPRGPEFVVGVLAALKAGAPFLPIDPSYPEDRIRFLFADAAPRLVVCERGTEAAVPADHRADRLPLDDPALVAELAAHADGDLTDADRAAPVLPDHTAYVIYTSGSTGRPKGVIISHVGADTVPRLAGRFGLDRHSRALQFAPTGFDAALWDIFTPLLTGGAIVAAPAERTSSDLALAELLVEQEITHATIPPAALAAMSPGTFPPGVSLYLAGEAFAPTLLEKWAQGRFVVNGYGATEATICTTVSEPLRGAVVPPLGTPVDGTTAYVLDASLRPVGPGEVGECYLAGTGLARGYLNRPWLTAERFVANPFGAPGERMYRTGDLVRVADGGEWLFAGRADNQVKIRGFRVELGEIELALAAFEHVDRAAVVLGQDREGEPRLVAHVVANDAGALDSDQLREFLGARLPAYMVPSLYLLHEEFPLTPHGKIDRDALPEPSSGTLLPGRGGTHTEPATETERRIAEIWCDVLELDEAHPEDDFFAKGGDSLRALRVLRQAMSVFGVHISPEVLFDEPKLAGFAAAVDALAGQAPSTIDRVPREGPIPLSPVQERLWFLQEFDRESFEYNVAGGLRFHGDLDEDLLRRVLGELIAEHDSLRTAFASTGGTGHQLVSPPREVDLPLIDLSGVGQEAFERQVRPELVRPFDLRREQPSRWWLYRFSETEHVLVFSLHHIITDGTSIRLMAEELCARYDAGTRGAEADLPAQAVQYPDFAVWQREQWRDPAGHLDYWRAQLADLPMAEVPADHPRPPVRRGAGARHQFEIPAELTDRLRRISSGADTTLFATLVAAVQVLLARYTGERDIAVGTVTDGRNRPELERMLGFFINTLVLRSTVDEQLSFTAFLRSVKATIRDGFAHQDLPFNRMVDAVGVPRDPSRTPLFQAVVALQDNWLPGRETGGLRVERASLPDTVAVTDLVFDFEESGGRLNGALGYDTSLFEPATVERMAENFLTLLTAVATDADRPLSRLPSLAPAQQQRTTLAYNDSAGEQPLDVPLHELFARHAHANPDATAVIYDDARLTYGELDARANRLAHHLIGLGVRPGEVVAICAERGIDLPVGLLGILKTGAAYLTVDPGQPAERTRFMIEEAGVSVALAGDDHLGEYRELVATAVPLGADHPELPAHAPDITVSGDDLACVLFTSGSTGRPKGAVSPHRATVHALYGTGFFELDEHEVILQSMGVSWDGLSLELWSALLHGASLVFYPGRSIDADVLVSEVRRHGVTTMCLAAGLFNLLAENHLDLFGDVRQVLFGGDVASMAHIRAVARTYPELRLINGYGPVETMVVAACHRVRPHDVADDRPLVPIGPPLRNRRLYVLDGSLRPVPDGVSGELYIGGPGVAFGYVNRPALSAERFVADPFGAPGDRLYRTGDLARWATEGLLEFLGRADNQVKVRGFRIEPGEIEMVLAADDRVGQAAVLVREDTPGVKRLTAYVAPATGHAVDALDVASLRAVAAERLPEYMVPADLVVLPEIPLTRNGKLDRGALPAPTGRAAGAGEYVAPRTPVEETLTRIWGEVLGTASFGVTDNFFQLGGDSILSLQVVSKARQAGLAVSSQLIFGHQTVAELAAAVVPAEVAEIAEGPVAGPVPLLPIQRWFLDRHPEHPERFNQWVSVELSPDADPAVVRRALELAAGHHDGFKLRFDPMQRLDPEATPLDWAEQSEVDPAVRSFDLEAGPLLRAVLTRPAKLTLIAHHLVMDAVSWRILLEDLGTAYEALTAGREPRLPGRTTSFKAWAELVADAARDGRFDDELDFWRAVSAPAPLPRDGEAGPAGTAKAVTVRLDAEKTRALVQQVPSAYRAQPHEVLLGALAAALASWTGSPDLLIDVEGHGREDGADIAAAGTELSRTTGWFTTLYPVPLTVAPGIGEDALLKSVKEQVRAVPRRGLGHGALLANGDLPEDRPNPEISFNYLGQWDSAADGGSLYDGGSLAMGLDRHPGHRREHLLDVVGSIRAGELELEWTYSPEAHTEHTVTALAEFMLDELGALIAHCAGGARGCTPSDFPLADLDQAAVDRIAGDGRDVQDIYPLTAMQQGMLFHSLAEPEEDVYHAQVEFALDGVSDVDTLARAWQEVTDRLDVLRTSLVWQEVETPVQVVRRGVVLPVTRFDWSALSPDRQRVELRAYLARDRAAKFTLAEPSVARVAIAALPGDSAAVVFTFHHVLLDGWSVQQVLAELFAAHARLAGVPGAADPARRRPFSDYVAWLERQDEAAAGEYWREELAGLGEPPALPYDRPPVQAHRARGTEQVRRALPEGLRRRLAEFTKRERLTLNALVQGAWALLLSRYSGQRDVCFGSVVSGRDGDLAGVEDICGMVINTIPVRARIDGAGGVLDWLHELQRKQARSRQFSYVSRRQLTGWLEDGGSDLFDSAVVFENYPVRYDVAAAHGLGIRDLNAADANNFPLTLVFFAAAEPSFMLAYDGTLFDAATMERLGEHLTTLLESIVEAGNQPLARLGLLSEAEHAQLARWNDTTSNYAAGHTLHALFEQQADRTPDKVAVIGGDEELTYRELDERANRLAHHLIEAGVRPDSVVAILSRRDLGMVVSMLAAHKAGGAYAMIDPEYPEDRIARLVGDLRPAVVVAGQELAAKVPDVDVPVVRPDSDAAAIAARPAARPDGGASPDSLACVMFTSGSTGRPKGVCAPHRAMVRTFTGQDFLEFGPDEVFLQYSPMSWDAAQLELWGATLHGGTSVVCPSPKLDLPLLISLIERHRVTTLWLSASLFNAVVDNHPGVLDQVKQVATGGEAASTPHIRAARRRYPDLRLVHGCGPVESMVFATTHQISTADTGPLIPIGAPMPNTTGYVLDADLNQVPVGVAGEWYIGGDGLARGYLGWPTLTAERFVASPFGPPGSRLYRTGDLVRWRADGTMEMLGRADDQVKIRGHRVEPGEIESALLGHPDVAAAAVTLREDQPGVRRLIGYLVPAGACDVAAVRDFLAERLPDYLVPAAFVVLDALPLTPTGKVDRAALPEPAGRPELAAAYLAPETPTEEGLAGLWSEVLGVERVGVEDDFFDIGGDSILTIRLLSEIRGLFGVKLSPRVVFDKRTVRALAAAVEVAVLEDIESALAAEGA</sequence>
<dbReference type="InterPro" id="IPR020845">
    <property type="entry name" value="AMP-binding_CS"/>
</dbReference>
<dbReference type="SUPFAM" id="SSF56801">
    <property type="entry name" value="Acetyl-CoA synthetase-like"/>
    <property type="match status" value="3"/>
</dbReference>
<dbReference type="PROSITE" id="PS00455">
    <property type="entry name" value="AMP_BINDING"/>
    <property type="match status" value="3"/>
</dbReference>
<dbReference type="SUPFAM" id="SSF52777">
    <property type="entry name" value="CoA-dependent acyltransferases"/>
    <property type="match status" value="6"/>
</dbReference>
<dbReference type="Pfam" id="PF13193">
    <property type="entry name" value="AMP-binding_C"/>
    <property type="match status" value="3"/>
</dbReference>
<dbReference type="Gene3D" id="3.40.50.12780">
    <property type="entry name" value="N-terminal domain of ligase-like"/>
    <property type="match status" value="1"/>
</dbReference>
<feature type="domain" description="Carrier" evidence="7">
    <location>
        <begin position="517"/>
        <end position="592"/>
    </location>
</feature>
<dbReference type="NCBIfam" id="TIGR01720">
    <property type="entry name" value="NRPS-para261"/>
    <property type="match status" value="1"/>
</dbReference>
<dbReference type="Gene3D" id="3.30.300.30">
    <property type="match status" value="3"/>
</dbReference>
<dbReference type="InterPro" id="IPR025110">
    <property type="entry name" value="AMP-bd_C"/>
</dbReference>
<evidence type="ECO:0000256" key="4">
    <source>
        <dbReference type="ARBA" id="ARBA00022737"/>
    </source>
</evidence>
<organism evidence="8 9">
    <name type="scientific">Amycolatopsis magusensis</name>
    <dbReference type="NCBI Taxonomy" id="882444"/>
    <lineage>
        <taxon>Bacteria</taxon>
        <taxon>Bacillati</taxon>
        <taxon>Actinomycetota</taxon>
        <taxon>Actinomycetes</taxon>
        <taxon>Pseudonocardiales</taxon>
        <taxon>Pseudonocardiaceae</taxon>
        <taxon>Amycolatopsis</taxon>
    </lineage>
</organism>
<proteinExistence type="predicted"/>
<feature type="domain" description="Carrier" evidence="7">
    <location>
        <begin position="1568"/>
        <end position="1642"/>
    </location>
</feature>
<evidence type="ECO:0000259" key="7">
    <source>
        <dbReference type="PROSITE" id="PS50075"/>
    </source>
</evidence>
<evidence type="ECO:0000256" key="1">
    <source>
        <dbReference type="ARBA" id="ARBA00001957"/>
    </source>
</evidence>
<protein>
    <submittedName>
        <fullName evidence="8">Amino acid adenylation domain-containing protein/non-ribosomal peptide synthase protein (TIGR01720 family)</fullName>
    </submittedName>
</protein>
<accession>A0ABS4PVL1</accession>
<dbReference type="InterPro" id="IPR006162">
    <property type="entry name" value="Ppantetheine_attach_site"/>
</dbReference>
<keyword evidence="5" id="KW-0045">Antibiotic biosynthesis</keyword>
<evidence type="ECO:0000313" key="9">
    <source>
        <dbReference type="Proteomes" id="UP000741013"/>
    </source>
</evidence>
<feature type="domain" description="Carrier" evidence="7">
    <location>
        <begin position="3052"/>
        <end position="3127"/>
    </location>
</feature>
<dbReference type="EMBL" id="JAGGMS010000001">
    <property type="protein sequence ID" value="MBP2183468.1"/>
    <property type="molecule type" value="Genomic_DNA"/>
</dbReference>
<dbReference type="SMART" id="SM00823">
    <property type="entry name" value="PKS_PP"/>
    <property type="match status" value="3"/>
</dbReference>
<dbReference type="CDD" id="cd19543">
    <property type="entry name" value="DCL_NRPS"/>
    <property type="match status" value="1"/>
</dbReference>
<dbReference type="Gene3D" id="1.10.1200.10">
    <property type="entry name" value="ACP-like"/>
    <property type="match status" value="3"/>
</dbReference>
<dbReference type="InterPro" id="IPR036736">
    <property type="entry name" value="ACP-like_sf"/>
</dbReference>
<dbReference type="Gene3D" id="3.30.559.30">
    <property type="entry name" value="Nonribosomal peptide synthetase, condensation domain"/>
    <property type="match status" value="3"/>
</dbReference>
<comment type="cofactor">
    <cofactor evidence="1">
        <name>pantetheine 4'-phosphate</name>
        <dbReference type="ChEBI" id="CHEBI:47942"/>
    </cofactor>
</comment>